<evidence type="ECO:0000313" key="2">
    <source>
        <dbReference type="EMBL" id="QRV01515.1"/>
    </source>
</evidence>
<dbReference type="EMBL" id="CP070228">
    <property type="protein sequence ID" value="QRV01515.1"/>
    <property type="molecule type" value="Genomic_DNA"/>
</dbReference>
<dbReference type="Proteomes" id="UP000602653">
    <property type="component" value="Chromosome"/>
</dbReference>
<keyword evidence="2" id="KW-0378">Hydrolase</keyword>
<sequence>MNILFPGLALAPELYVTGFPKACIIDPWVHPWSTASPDLLIAPSTYSRTLIGHSLGGLVALEWALMHPELVDHLLLLDPTTPSERPPSRAEHALLSAMPALTPALVPLTMPTLAPFISSSIRHKRYRGSRNIKFLLDELRNAHLRQSRVATLLKDHPLPAHIRTTILIGAGNGTEHEFLSEQHQLAQTLNATLIHLWGEGHLFPLRHPELVAPFVPPNY</sequence>
<dbReference type="Gene3D" id="3.40.50.1820">
    <property type="entry name" value="alpha/beta hydrolase"/>
    <property type="match status" value="1"/>
</dbReference>
<proteinExistence type="predicted"/>
<dbReference type="InterPro" id="IPR029058">
    <property type="entry name" value="AB_hydrolase_fold"/>
</dbReference>
<dbReference type="Pfam" id="PF12697">
    <property type="entry name" value="Abhydrolase_6"/>
    <property type="match status" value="1"/>
</dbReference>
<evidence type="ECO:0000313" key="3">
    <source>
        <dbReference type="Proteomes" id="UP000602653"/>
    </source>
</evidence>
<dbReference type="SUPFAM" id="SSF53474">
    <property type="entry name" value="alpha/beta-Hydrolases"/>
    <property type="match status" value="1"/>
</dbReference>
<organism evidence="2 3">
    <name type="scientific">Arcanobacterium phocisimile</name>
    <dbReference type="NCBI Taxonomy" id="1302235"/>
    <lineage>
        <taxon>Bacteria</taxon>
        <taxon>Bacillati</taxon>
        <taxon>Actinomycetota</taxon>
        <taxon>Actinomycetes</taxon>
        <taxon>Actinomycetales</taxon>
        <taxon>Actinomycetaceae</taxon>
        <taxon>Arcanobacterium</taxon>
    </lineage>
</organism>
<dbReference type="InterPro" id="IPR000073">
    <property type="entry name" value="AB_hydrolase_1"/>
</dbReference>
<evidence type="ECO:0000259" key="1">
    <source>
        <dbReference type="Pfam" id="PF12697"/>
    </source>
</evidence>
<name>A0ABX7IFI9_9ACTO</name>
<keyword evidence="3" id="KW-1185">Reference proteome</keyword>
<dbReference type="GO" id="GO:0016787">
    <property type="term" value="F:hydrolase activity"/>
    <property type="evidence" value="ECO:0007669"/>
    <property type="project" value="UniProtKB-KW"/>
</dbReference>
<protein>
    <submittedName>
        <fullName evidence="2">Alpha/beta hydrolase</fullName>
    </submittedName>
</protein>
<feature type="domain" description="AB hydrolase-1" evidence="1">
    <location>
        <begin position="46"/>
        <end position="212"/>
    </location>
</feature>
<gene>
    <name evidence="2" type="ORF">JTE88_05215</name>
</gene>
<reference evidence="2 3" key="1">
    <citation type="submission" date="2021-02" db="EMBL/GenBank/DDBJ databases">
        <title>Complete Genome Sequence of Arcanobacterium phocisimile strain DSM 26142T from a harbour seal.</title>
        <authorList>
            <person name="Borowiak M."/>
            <person name="Alssahen M."/>
            <person name="Malorny B."/>
            <person name="Laemmler C."/>
            <person name="Siebert U."/>
            <person name="Ploetz M."/>
            <person name="Abdulmawjood A."/>
        </authorList>
    </citation>
    <scope>NUCLEOTIDE SEQUENCE [LARGE SCALE GENOMIC DNA]</scope>
    <source>
        <strain evidence="2 3">DSM 26142</strain>
    </source>
</reference>
<dbReference type="RefSeq" id="WP_204423234.1">
    <property type="nucleotide sequence ID" value="NZ_CP070228.1"/>
</dbReference>
<accession>A0ABX7IFI9</accession>